<protein>
    <recommendedName>
        <fullName evidence="7">Beta-catenin-like protein 1 N-terminal domain-containing protein</fullName>
    </recommendedName>
</protein>
<comment type="subcellular location">
    <subcellularLocation>
        <location evidence="1">Nucleus</location>
    </subcellularLocation>
</comment>
<dbReference type="SMART" id="SM00185">
    <property type="entry name" value="ARM"/>
    <property type="match status" value="2"/>
</dbReference>
<evidence type="ECO:0000256" key="4">
    <source>
        <dbReference type="ARBA" id="ARBA00023054"/>
    </source>
</evidence>
<dbReference type="OrthoDB" id="1898821at2759"/>
<name>A0A6A1LTH1_9ASCO</name>
<dbReference type="GO" id="GO:0005681">
    <property type="term" value="C:spliceosomal complex"/>
    <property type="evidence" value="ECO:0007669"/>
    <property type="project" value="TreeGrafter"/>
</dbReference>
<comment type="caution">
    <text evidence="8">The sequence shown here is derived from an EMBL/GenBank/DDBJ whole genome shotgun (WGS) entry which is preliminary data.</text>
</comment>
<dbReference type="Gene3D" id="1.25.10.10">
    <property type="entry name" value="Leucine-rich Repeat Variant"/>
    <property type="match status" value="1"/>
</dbReference>
<organism evidence="8 9">
    <name type="scientific">Trichomonascus ciferrii</name>
    <dbReference type="NCBI Taxonomy" id="44093"/>
    <lineage>
        <taxon>Eukaryota</taxon>
        <taxon>Fungi</taxon>
        <taxon>Dikarya</taxon>
        <taxon>Ascomycota</taxon>
        <taxon>Saccharomycotina</taxon>
        <taxon>Dipodascomycetes</taxon>
        <taxon>Dipodascales</taxon>
        <taxon>Trichomonascaceae</taxon>
        <taxon>Trichomonascus</taxon>
        <taxon>Trichomonascus ciferrii complex</taxon>
    </lineage>
</organism>
<dbReference type="SUPFAM" id="SSF48371">
    <property type="entry name" value="ARM repeat"/>
    <property type="match status" value="1"/>
</dbReference>
<dbReference type="PANTHER" id="PTHR14978:SF0">
    <property type="entry name" value="BETA-CATENIN-LIKE PROTEIN 1"/>
    <property type="match status" value="1"/>
</dbReference>
<dbReference type="VEuPathDB" id="FungiDB:TRICI_006522"/>
<dbReference type="InterPro" id="IPR011989">
    <property type="entry name" value="ARM-like"/>
</dbReference>
<reference evidence="8" key="1">
    <citation type="journal article" date="2019" name="G3 (Bethesda)">
        <title>Genome Assemblies of Two Rare Opportunistic Yeast Pathogens: Diutina rugosa (syn. Candida rugosa) and Trichomonascus ciferrii (syn. Candida ciferrii).</title>
        <authorList>
            <person name="Mixao V."/>
            <person name="Saus E."/>
            <person name="Hansen A.P."/>
            <person name="Lass-Florl C."/>
            <person name="Gabaldon T."/>
        </authorList>
    </citation>
    <scope>NUCLEOTIDE SEQUENCE</scope>
    <source>
        <strain evidence="8">CBS 4856</strain>
    </source>
</reference>
<gene>
    <name evidence="8" type="ORF">TRICI_006522</name>
</gene>
<evidence type="ECO:0000256" key="5">
    <source>
        <dbReference type="ARBA" id="ARBA00023242"/>
    </source>
</evidence>
<proteinExistence type="predicted"/>
<keyword evidence="2" id="KW-0597">Phosphoprotein</keyword>
<evidence type="ECO:0000256" key="3">
    <source>
        <dbReference type="ARBA" id="ARBA00022737"/>
    </source>
</evidence>
<feature type="region of interest" description="Disordered" evidence="6">
    <location>
        <begin position="1"/>
        <end position="29"/>
    </location>
</feature>
<keyword evidence="3" id="KW-0677">Repeat</keyword>
<evidence type="ECO:0000256" key="1">
    <source>
        <dbReference type="ARBA" id="ARBA00004123"/>
    </source>
</evidence>
<feature type="compositionally biased region" description="Basic and acidic residues" evidence="6">
    <location>
        <begin position="1"/>
        <end position="10"/>
    </location>
</feature>
<evidence type="ECO:0000259" key="7">
    <source>
        <dbReference type="SMART" id="SM01156"/>
    </source>
</evidence>
<dbReference type="PANTHER" id="PTHR14978">
    <property type="entry name" value="BETA-CATENIN-LIKE PROTEIN 1 NUCLEAR ASSOCIATED PROTEIN"/>
    <property type="match status" value="1"/>
</dbReference>
<dbReference type="EMBL" id="SWFS01000541">
    <property type="protein sequence ID" value="KAA8898567.1"/>
    <property type="molecule type" value="Genomic_DNA"/>
</dbReference>
<evidence type="ECO:0000256" key="2">
    <source>
        <dbReference type="ARBA" id="ARBA00022553"/>
    </source>
</evidence>
<keyword evidence="9" id="KW-1185">Reference proteome</keyword>
<dbReference type="Pfam" id="PF08216">
    <property type="entry name" value="CTNNBL"/>
    <property type="match status" value="1"/>
</dbReference>
<dbReference type="SMART" id="SM01156">
    <property type="entry name" value="DUF1716"/>
    <property type="match status" value="1"/>
</dbReference>
<sequence>MGEAFEDSRKQPKYNPEDEDEDGTFYKEGLDEPTRRAFEYVDAQDKKNDLEPEKYNKAYLKRLLTAVEKNFALNTDQRLKYKDEPLKFMDSEHQLHGSIKMLSVLSETDLYQELIDSGSIPTIVELISHEDDLIAQETVIVLSDLFDDSQVVSSYENREKLADSLIEQGLLSTLSSFLQRFSENPDSEDAVPVYDFLDNLVTLESVPTKILTEQGLINTLVSRIADSRSADKSPSKLTSAELLFVLLLANPSKITGLVTDVVVSQKGFVDILLTEVSKIRSISPRNTSEEEEFYENMFNILCLVVRNTAGKDSFADNEGVELMVILMKVSKWAKSRALKVLVDASKGYSAGVIAENIVQSGGLKPLFSLFAKTEDRSVLSNILWVLSSLLRWLDIDSPERIRVIGKFLEKEGAKLRKTVTLRANLRKSVDAIKADISRERKSMESDTDIDEDTILQFETASDARLVEAGLEMLQNIDIILLWLYIDGGETKTMVLTMLDQNDQSLENIKSTINSYISSLKPLTDTQPADTDHELLEAVREAREYVEMLQALHDY</sequence>
<dbReference type="InterPro" id="IPR013180">
    <property type="entry name" value="CTNNBL1_N"/>
</dbReference>
<keyword evidence="4" id="KW-0175">Coiled coil</keyword>
<accession>A0A6A1LTH1</accession>
<dbReference type="AlphaFoldDB" id="A0A6A1LTH1"/>
<dbReference type="InterPro" id="IPR016024">
    <property type="entry name" value="ARM-type_fold"/>
</dbReference>
<feature type="domain" description="Beta-catenin-like protein 1 N-terminal" evidence="7">
    <location>
        <begin position="30"/>
        <end position="139"/>
    </location>
</feature>
<dbReference type="InterPro" id="IPR000225">
    <property type="entry name" value="Armadillo"/>
</dbReference>
<evidence type="ECO:0000313" key="8">
    <source>
        <dbReference type="EMBL" id="KAA8898567.1"/>
    </source>
</evidence>
<evidence type="ECO:0000313" key="9">
    <source>
        <dbReference type="Proteomes" id="UP000761534"/>
    </source>
</evidence>
<dbReference type="InterPro" id="IPR039678">
    <property type="entry name" value="CTNNBL1"/>
</dbReference>
<evidence type="ECO:0000256" key="6">
    <source>
        <dbReference type="SAM" id="MobiDB-lite"/>
    </source>
</evidence>
<dbReference type="Proteomes" id="UP000761534">
    <property type="component" value="Unassembled WGS sequence"/>
</dbReference>
<keyword evidence="5" id="KW-0539">Nucleus</keyword>